<feature type="transmembrane region" description="Helical" evidence="1">
    <location>
        <begin position="79"/>
        <end position="100"/>
    </location>
</feature>
<evidence type="ECO:0000256" key="1">
    <source>
        <dbReference type="SAM" id="Phobius"/>
    </source>
</evidence>
<dbReference type="InterPro" id="IPR012373">
    <property type="entry name" value="Ferrdict_sens_TM"/>
</dbReference>
<dbReference type="AlphaFoldDB" id="A0A5B2VNE8"/>
<dbReference type="RefSeq" id="WP_149841798.1">
    <property type="nucleotide sequence ID" value="NZ_VUOC01000004.1"/>
</dbReference>
<reference evidence="4 5" key="2">
    <citation type="submission" date="2019-09" db="EMBL/GenBank/DDBJ databases">
        <authorList>
            <person name="Jin C."/>
        </authorList>
    </citation>
    <scope>NUCLEOTIDE SEQUENCE [LARGE SCALE GENOMIC DNA]</scope>
    <source>
        <strain evidence="4 5">BN140078</strain>
    </source>
</reference>
<feature type="domain" description="FecR protein" evidence="2">
    <location>
        <begin position="109"/>
        <end position="203"/>
    </location>
</feature>
<dbReference type="Gene3D" id="3.55.50.30">
    <property type="match status" value="1"/>
</dbReference>
<dbReference type="Pfam" id="PF04773">
    <property type="entry name" value="FecR"/>
    <property type="match status" value="1"/>
</dbReference>
<dbReference type="Gene3D" id="2.60.120.1440">
    <property type="match status" value="1"/>
</dbReference>
<feature type="domain" description="Protein FecR C-terminal" evidence="3">
    <location>
        <begin position="250"/>
        <end position="318"/>
    </location>
</feature>
<sequence>MDIRKLLIKHAAGNCTPGEREQLIAWLQQGGDPELLPDPEELADTGEEQPGLGPAASVRVMEYVLDIQTPPAGVRYRRLLIRFAAAAALIAVIVGVYQWLPRQRAALSTIHTGYGQISRIMLPDGSAVTLNANTILKYDSIMLPGKAREVWLQGEAFFDIRPAAGVFTVHAGQALDIAVLGTQFNVHNNDSTIQVVLNSGCVKVSAADSEHNSAMVLEPGEMAVYHNAAKQLSKQSADTMALTGWKDNVLTFRQARLSAIAAVVQRQFGVEVLFAQPQLDTLLFTGTAPANDLALFLSILERSLDIRIDKPNNRQIVIRPAH</sequence>
<reference evidence="4 5" key="1">
    <citation type="submission" date="2019-09" db="EMBL/GenBank/DDBJ databases">
        <title>Chitinophaga ginsengihumi sp. nov., isolated from soil of ginseng rhizosphere.</title>
        <authorList>
            <person name="Lee J."/>
        </authorList>
    </citation>
    <scope>NUCLEOTIDE SEQUENCE [LARGE SCALE GENOMIC DNA]</scope>
    <source>
        <strain evidence="4 5">BN140078</strain>
    </source>
</reference>
<dbReference type="EMBL" id="VUOC01000004">
    <property type="protein sequence ID" value="KAA2240621.1"/>
    <property type="molecule type" value="Genomic_DNA"/>
</dbReference>
<protein>
    <submittedName>
        <fullName evidence="4">DUF4974 domain-containing protein</fullName>
    </submittedName>
</protein>
<evidence type="ECO:0000313" key="4">
    <source>
        <dbReference type="EMBL" id="KAA2240621.1"/>
    </source>
</evidence>
<evidence type="ECO:0000259" key="2">
    <source>
        <dbReference type="Pfam" id="PF04773"/>
    </source>
</evidence>
<keyword evidence="1" id="KW-0812">Transmembrane</keyword>
<keyword evidence="5" id="KW-1185">Reference proteome</keyword>
<dbReference type="Pfam" id="PF16344">
    <property type="entry name" value="FecR_C"/>
    <property type="match status" value="1"/>
</dbReference>
<dbReference type="InterPro" id="IPR032508">
    <property type="entry name" value="FecR_C"/>
</dbReference>
<keyword evidence="1" id="KW-1133">Transmembrane helix</keyword>
<name>A0A5B2VNE8_9BACT</name>
<gene>
    <name evidence="4" type="ORF">F0L74_31210</name>
</gene>
<evidence type="ECO:0000259" key="3">
    <source>
        <dbReference type="Pfam" id="PF16344"/>
    </source>
</evidence>
<dbReference type="PANTHER" id="PTHR30273">
    <property type="entry name" value="PERIPLASMIC SIGNAL SENSOR AND SIGMA FACTOR ACTIVATOR FECR-RELATED"/>
    <property type="match status" value="1"/>
</dbReference>
<organism evidence="4 5">
    <name type="scientific">Chitinophaga agrisoli</name>
    <dbReference type="NCBI Taxonomy" id="2607653"/>
    <lineage>
        <taxon>Bacteria</taxon>
        <taxon>Pseudomonadati</taxon>
        <taxon>Bacteroidota</taxon>
        <taxon>Chitinophagia</taxon>
        <taxon>Chitinophagales</taxon>
        <taxon>Chitinophagaceae</taxon>
        <taxon>Chitinophaga</taxon>
    </lineage>
</organism>
<dbReference type="GO" id="GO:0016989">
    <property type="term" value="F:sigma factor antagonist activity"/>
    <property type="evidence" value="ECO:0007669"/>
    <property type="project" value="TreeGrafter"/>
</dbReference>
<dbReference type="Proteomes" id="UP000324611">
    <property type="component" value="Unassembled WGS sequence"/>
</dbReference>
<evidence type="ECO:0000313" key="5">
    <source>
        <dbReference type="Proteomes" id="UP000324611"/>
    </source>
</evidence>
<dbReference type="PIRSF" id="PIRSF018266">
    <property type="entry name" value="FecR"/>
    <property type="match status" value="1"/>
</dbReference>
<accession>A0A5B2VNE8</accession>
<keyword evidence="1" id="KW-0472">Membrane</keyword>
<dbReference type="InterPro" id="IPR006860">
    <property type="entry name" value="FecR"/>
</dbReference>
<comment type="caution">
    <text evidence="4">The sequence shown here is derived from an EMBL/GenBank/DDBJ whole genome shotgun (WGS) entry which is preliminary data.</text>
</comment>
<dbReference type="PANTHER" id="PTHR30273:SF2">
    <property type="entry name" value="PROTEIN FECR"/>
    <property type="match status" value="1"/>
</dbReference>
<proteinExistence type="predicted"/>